<dbReference type="SUPFAM" id="SSF57756">
    <property type="entry name" value="Retrovirus zinc finger-like domains"/>
    <property type="match status" value="1"/>
</dbReference>
<reference evidence="6" key="1">
    <citation type="journal article" date="2017" name="Nat. Ecol. Evol.">
        <title>Genome expansion and lineage-specific genetic innovations in the forest pathogenic fungi Armillaria.</title>
        <authorList>
            <person name="Sipos G."/>
            <person name="Prasanna A.N."/>
            <person name="Walter M.C."/>
            <person name="O'Connor E."/>
            <person name="Balint B."/>
            <person name="Krizsan K."/>
            <person name="Kiss B."/>
            <person name="Hess J."/>
            <person name="Varga T."/>
            <person name="Slot J."/>
            <person name="Riley R."/>
            <person name="Boka B."/>
            <person name="Rigling D."/>
            <person name="Barry K."/>
            <person name="Lee J."/>
            <person name="Mihaltcheva S."/>
            <person name="LaButti K."/>
            <person name="Lipzen A."/>
            <person name="Waldron R."/>
            <person name="Moloney N.M."/>
            <person name="Sperisen C."/>
            <person name="Kredics L."/>
            <person name="Vagvoelgyi C."/>
            <person name="Patrignani A."/>
            <person name="Fitzpatrick D."/>
            <person name="Nagy I."/>
            <person name="Doyle S."/>
            <person name="Anderson J.B."/>
            <person name="Grigoriev I.V."/>
            <person name="Gueldener U."/>
            <person name="Muensterkoetter M."/>
            <person name="Nagy L.G."/>
        </authorList>
    </citation>
    <scope>NUCLEOTIDE SEQUENCE [LARGE SCALE GENOMIC DNA]</scope>
    <source>
        <strain evidence="6">28-4</strain>
    </source>
</reference>
<keyword evidence="2" id="KW-0863">Zinc-finger</keyword>
<proteinExistence type="predicted"/>
<feature type="region of interest" description="Disordered" evidence="3">
    <location>
        <begin position="14"/>
        <end position="61"/>
    </location>
</feature>
<keyword evidence="1" id="KW-0507">mRNA processing</keyword>
<dbReference type="EMBL" id="KZ293422">
    <property type="protein sequence ID" value="PBK72216.1"/>
    <property type="molecule type" value="Genomic_DNA"/>
</dbReference>
<feature type="domain" description="CCHC-type" evidence="4">
    <location>
        <begin position="88"/>
        <end position="104"/>
    </location>
</feature>
<evidence type="ECO:0000256" key="2">
    <source>
        <dbReference type="PROSITE-ProRule" id="PRU00047"/>
    </source>
</evidence>
<keyword evidence="2" id="KW-0862">Zinc</keyword>
<dbReference type="SMART" id="SM00343">
    <property type="entry name" value="ZnF_C2HC"/>
    <property type="match status" value="1"/>
</dbReference>
<keyword evidence="2" id="KW-0479">Metal-binding</keyword>
<dbReference type="Proteomes" id="UP000218334">
    <property type="component" value="Unassembled WGS sequence"/>
</dbReference>
<dbReference type="GO" id="GO:0008270">
    <property type="term" value="F:zinc ion binding"/>
    <property type="evidence" value="ECO:0007669"/>
    <property type="project" value="UniProtKB-KW"/>
</dbReference>
<evidence type="ECO:0000259" key="4">
    <source>
        <dbReference type="PROSITE" id="PS50158"/>
    </source>
</evidence>
<evidence type="ECO:0000256" key="3">
    <source>
        <dbReference type="SAM" id="MobiDB-lite"/>
    </source>
</evidence>
<evidence type="ECO:0000256" key="1">
    <source>
        <dbReference type="ARBA" id="ARBA00022664"/>
    </source>
</evidence>
<keyword evidence="6" id="KW-1185">Reference proteome</keyword>
<evidence type="ECO:0000313" key="6">
    <source>
        <dbReference type="Proteomes" id="UP000218334"/>
    </source>
</evidence>
<dbReference type="InterPro" id="IPR001878">
    <property type="entry name" value="Znf_CCHC"/>
</dbReference>
<evidence type="ECO:0000313" key="5">
    <source>
        <dbReference type="EMBL" id="PBK72216.1"/>
    </source>
</evidence>
<gene>
    <name evidence="5" type="ORF">ARMSODRAFT_972875</name>
</gene>
<dbReference type="InterPro" id="IPR036875">
    <property type="entry name" value="Znf_CCHC_sf"/>
</dbReference>
<organism evidence="5 6">
    <name type="scientific">Armillaria solidipes</name>
    <dbReference type="NCBI Taxonomy" id="1076256"/>
    <lineage>
        <taxon>Eukaryota</taxon>
        <taxon>Fungi</taxon>
        <taxon>Dikarya</taxon>
        <taxon>Basidiomycota</taxon>
        <taxon>Agaricomycotina</taxon>
        <taxon>Agaricomycetes</taxon>
        <taxon>Agaricomycetidae</taxon>
        <taxon>Agaricales</taxon>
        <taxon>Marasmiineae</taxon>
        <taxon>Physalacriaceae</taxon>
        <taxon>Armillaria</taxon>
    </lineage>
</organism>
<dbReference type="AlphaFoldDB" id="A0A2H3CAA7"/>
<sequence>MYEERQKKWVFDQTHRVSCDSRPPQKGQTTTATSHNKAGGATSSLSNKLMGSGPLWEPETGRWQPVRTMTYGGVGQPIDISMLMREDKCFRCHKKGHLSKDCPEKKDYKNIRLIHTAEQEKTESKVKKVKETAV</sequence>
<dbReference type="GO" id="GO:0006397">
    <property type="term" value="P:mRNA processing"/>
    <property type="evidence" value="ECO:0007669"/>
    <property type="project" value="UniProtKB-KW"/>
</dbReference>
<protein>
    <recommendedName>
        <fullName evidence="4">CCHC-type domain-containing protein</fullName>
    </recommendedName>
</protein>
<accession>A0A2H3CAA7</accession>
<dbReference type="Pfam" id="PF00098">
    <property type="entry name" value="zf-CCHC"/>
    <property type="match status" value="1"/>
</dbReference>
<dbReference type="PROSITE" id="PS50158">
    <property type="entry name" value="ZF_CCHC"/>
    <property type="match status" value="1"/>
</dbReference>
<dbReference type="GO" id="GO:0003676">
    <property type="term" value="F:nucleic acid binding"/>
    <property type="evidence" value="ECO:0007669"/>
    <property type="project" value="InterPro"/>
</dbReference>
<name>A0A2H3CAA7_9AGAR</name>
<feature type="compositionally biased region" description="Polar residues" evidence="3">
    <location>
        <begin position="26"/>
        <end position="49"/>
    </location>
</feature>
<dbReference type="Gene3D" id="4.10.60.10">
    <property type="entry name" value="Zinc finger, CCHC-type"/>
    <property type="match status" value="1"/>
</dbReference>